<gene>
    <name evidence="10" type="ORF">FA14DRAFT_155250</name>
</gene>
<dbReference type="GO" id="GO:0000981">
    <property type="term" value="F:DNA-binding transcription factor activity, RNA polymerase II-specific"/>
    <property type="evidence" value="ECO:0007669"/>
    <property type="project" value="InterPro"/>
</dbReference>
<dbReference type="SUPFAM" id="SSF46689">
    <property type="entry name" value="Homeodomain-like"/>
    <property type="match status" value="1"/>
</dbReference>
<comment type="subcellular location">
    <subcellularLocation>
        <location evidence="1 6 7">Nucleus</location>
    </subcellularLocation>
</comment>
<evidence type="ECO:0000313" key="10">
    <source>
        <dbReference type="EMBL" id="PWN35838.1"/>
    </source>
</evidence>
<keyword evidence="5 6" id="KW-0539">Nucleus</keyword>
<feature type="region of interest" description="Disordered" evidence="8">
    <location>
        <begin position="231"/>
        <end position="257"/>
    </location>
</feature>
<dbReference type="GeneID" id="37019524"/>
<dbReference type="RefSeq" id="XP_025356140.1">
    <property type="nucleotide sequence ID" value="XM_025497743.1"/>
</dbReference>
<feature type="compositionally biased region" description="Low complexity" evidence="8">
    <location>
        <begin position="571"/>
        <end position="594"/>
    </location>
</feature>
<dbReference type="InterPro" id="IPR017970">
    <property type="entry name" value="Homeobox_CS"/>
</dbReference>
<feature type="compositionally biased region" description="Low complexity" evidence="8">
    <location>
        <begin position="603"/>
        <end position="627"/>
    </location>
</feature>
<sequence>MLASSKIWLDRGGSSLNNHLSTTIDHQNEEEEVEAKEIAADFTANLTRQSTTIMNAWNRDYPTGAPRSEGQSAGLESGQSALSAQQTSPFAVTQGAWSSSPEQHTYAALPSINAPVHPGGGGGGPPYGHTTSFEGNEVQTMNYGSGGGSSDYSMLARPHSSGGNQSGTFPMMNNRQYFNPNSSQFGHSTAFAPAPGMHSSPNHSMGHAPTFSDPLSGGHYTFSSGGGANAASGLALPNPNPESSFHPPSMQSGEHERDSYVYSNVQGNLTPLFGGMPGNAPPSSSTSSHHDFPGFSSHHQSSSSAPSHYHHHHHHFSTGGGSTYPMLGGAPLGHAGGHYMSGAGQYEGYPAFYNPFEVKHRRRTTRSQFKVLESTFLETPKPTASTRKILAEQLDMPLRAIQIWFQNRRAKAKSQSYRSSTTSHSIHGGGSSSSKSGGRFVDSPPLHTSQRTGSGSAGVGRPSTSSSSSSYYHGPKSAIAAHGASGDSKPPLSSSSLSSTGSAQTQAGAGFPFEDSKRYTYSNTGAPKPIHVSRLDLPPLTSGEPSSGSSSFAPSSNPSFDSFKIPSGKPSQRGSAGSSGAQQHQQSYSHSNYNPMSGYSGTQSQNSPNLQNNPSGAIPSSSSSSQSNANDIADEQNRRSHQSSSWR</sequence>
<evidence type="ECO:0000256" key="4">
    <source>
        <dbReference type="ARBA" id="ARBA00023155"/>
    </source>
</evidence>
<feature type="compositionally biased region" description="Low complexity" evidence="8">
    <location>
        <begin position="414"/>
        <end position="438"/>
    </location>
</feature>
<dbReference type="InParanoid" id="A0A316VFJ5"/>
<evidence type="ECO:0000259" key="9">
    <source>
        <dbReference type="PROSITE" id="PS50071"/>
    </source>
</evidence>
<feature type="domain" description="Homeobox" evidence="9">
    <location>
        <begin position="355"/>
        <end position="415"/>
    </location>
</feature>
<keyword evidence="4 6" id="KW-0371">Homeobox</keyword>
<evidence type="ECO:0000256" key="5">
    <source>
        <dbReference type="ARBA" id="ARBA00023242"/>
    </source>
</evidence>
<feature type="compositionally biased region" description="Low complexity" evidence="8">
    <location>
        <begin position="484"/>
        <end position="506"/>
    </location>
</feature>
<evidence type="ECO:0000256" key="7">
    <source>
        <dbReference type="RuleBase" id="RU000682"/>
    </source>
</evidence>
<dbReference type="GO" id="GO:0000978">
    <property type="term" value="F:RNA polymerase II cis-regulatory region sequence-specific DNA binding"/>
    <property type="evidence" value="ECO:0007669"/>
    <property type="project" value="TreeGrafter"/>
</dbReference>
<dbReference type="InterPro" id="IPR001356">
    <property type="entry name" value="HD"/>
</dbReference>
<dbReference type="InterPro" id="IPR009057">
    <property type="entry name" value="Homeodomain-like_sf"/>
</dbReference>
<dbReference type="STRING" id="1280837.A0A316VFJ5"/>
<dbReference type="GO" id="GO:0005634">
    <property type="term" value="C:nucleus"/>
    <property type="evidence" value="ECO:0007669"/>
    <property type="project" value="UniProtKB-SubCell"/>
</dbReference>
<evidence type="ECO:0000256" key="3">
    <source>
        <dbReference type="ARBA" id="ARBA00023125"/>
    </source>
</evidence>
<dbReference type="Gene3D" id="1.10.10.60">
    <property type="entry name" value="Homeodomain-like"/>
    <property type="match status" value="1"/>
</dbReference>
<organism evidence="10 11">
    <name type="scientific">Meira miltonrushii</name>
    <dbReference type="NCBI Taxonomy" id="1280837"/>
    <lineage>
        <taxon>Eukaryota</taxon>
        <taxon>Fungi</taxon>
        <taxon>Dikarya</taxon>
        <taxon>Basidiomycota</taxon>
        <taxon>Ustilaginomycotina</taxon>
        <taxon>Exobasidiomycetes</taxon>
        <taxon>Exobasidiales</taxon>
        <taxon>Brachybasidiaceae</taxon>
        <taxon>Meira</taxon>
    </lineage>
</organism>
<feature type="DNA-binding region" description="Homeobox" evidence="6">
    <location>
        <begin position="357"/>
        <end position="416"/>
    </location>
</feature>
<name>A0A316VFJ5_9BASI</name>
<dbReference type="PROSITE" id="PS50071">
    <property type="entry name" value="HOMEOBOX_2"/>
    <property type="match status" value="1"/>
</dbReference>
<feature type="region of interest" description="Disordered" evidence="8">
    <location>
        <begin position="413"/>
        <end position="647"/>
    </location>
</feature>
<feature type="compositionally biased region" description="Low complexity" evidence="8">
    <location>
        <begin position="296"/>
        <end position="307"/>
    </location>
</feature>
<dbReference type="PROSITE" id="PS00027">
    <property type="entry name" value="HOMEOBOX_1"/>
    <property type="match status" value="1"/>
</dbReference>
<keyword evidence="3 6" id="KW-0238">DNA-binding</keyword>
<accession>A0A316VFJ5</accession>
<dbReference type="AlphaFoldDB" id="A0A316VFJ5"/>
<evidence type="ECO:0000256" key="6">
    <source>
        <dbReference type="PROSITE-ProRule" id="PRU00108"/>
    </source>
</evidence>
<dbReference type="PANTHER" id="PTHR45793:SF5">
    <property type="entry name" value="HOMEOTIC PROTEIN OCELLILESS"/>
    <property type="match status" value="1"/>
</dbReference>
<dbReference type="CDD" id="cd00086">
    <property type="entry name" value="homeodomain"/>
    <property type="match status" value="1"/>
</dbReference>
<dbReference type="EMBL" id="KZ819603">
    <property type="protein sequence ID" value="PWN35838.1"/>
    <property type="molecule type" value="Genomic_DNA"/>
</dbReference>
<proteinExistence type="predicted"/>
<dbReference type="Pfam" id="PF00046">
    <property type="entry name" value="Homeodomain"/>
    <property type="match status" value="1"/>
</dbReference>
<feature type="region of interest" description="Disordered" evidence="8">
    <location>
        <begin position="271"/>
        <end position="321"/>
    </location>
</feature>
<feature type="compositionally biased region" description="Low complexity" evidence="8">
    <location>
        <begin position="538"/>
        <end position="563"/>
    </location>
</feature>
<dbReference type="SMART" id="SM00389">
    <property type="entry name" value="HOX"/>
    <property type="match status" value="1"/>
</dbReference>
<keyword evidence="2" id="KW-0217">Developmental protein</keyword>
<protein>
    <recommendedName>
        <fullName evidence="9">Homeobox domain-containing protein</fullName>
    </recommendedName>
</protein>
<dbReference type="PANTHER" id="PTHR45793">
    <property type="entry name" value="HOMEOBOX PROTEIN"/>
    <property type="match status" value="1"/>
</dbReference>
<feature type="region of interest" description="Disordered" evidence="8">
    <location>
        <begin position="58"/>
        <end position="134"/>
    </location>
</feature>
<reference evidence="10 11" key="1">
    <citation type="journal article" date="2018" name="Mol. Biol. Evol.">
        <title>Broad Genomic Sampling Reveals a Smut Pathogenic Ancestry of the Fungal Clade Ustilaginomycotina.</title>
        <authorList>
            <person name="Kijpornyongpan T."/>
            <person name="Mondo S.J."/>
            <person name="Barry K."/>
            <person name="Sandor L."/>
            <person name="Lee J."/>
            <person name="Lipzen A."/>
            <person name="Pangilinan J."/>
            <person name="LaButti K."/>
            <person name="Hainaut M."/>
            <person name="Henrissat B."/>
            <person name="Grigoriev I.V."/>
            <person name="Spatafora J.W."/>
            <person name="Aime M.C."/>
        </authorList>
    </citation>
    <scope>NUCLEOTIDE SEQUENCE [LARGE SCALE GENOMIC DNA]</scope>
    <source>
        <strain evidence="10 11">MCA 3882</strain>
    </source>
</reference>
<keyword evidence="11" id="KW-1185">Reference proteome</keyword>
<dbReference type="OrthoDB" id="6159439at2759"/>
<evidence type="ECO:0000256" key="2">
    <source>
        <dbReference type="ARBA" id="ARBA00022473"/>
    </source>
</evidence>
<evidence type="ECO:0000313" key="11">
    <source>
        <dbReference type="Proteomes" id="UP000245771"/>
    </source>
</evidence>
<feature type="compositionally biased region" description="Polar residues" evidence="8">
    <location>
        <begin position="77"/>
        <end position="103"/>
    </location>
</feature>
<dbReference type="Proteomes" id="UP000245771">
    <property type="component" value="Unassembled WGS sequence"/>
</dbReference>
<evidence type="ECO:0000256" key="8">
    <source>
        <dbReference type="SAM" id="MobiDB-lite"/>
    </source>
</evidence>
<evidence type="ECO:0000256" key="1">
    <source>
        <dbReference type="ARBA" id="ARBA00004123"/>
    </source>
</evidence>